<keyword evidence="3" id="KW-1185">Reference proteome</keyword>
<dbReference type="EMBL" id="JASCZI010123043">
    <property type="protein sequence ID" value="MED6165027.1"/>
    <property type="molecule type" value="Genomic_DNA"/>
</dbReference>
<gene>
    <name evidence="2" type="ORF">PIB30_095785</name>
</gene>
<sequence length="145" mass="16743">MRGWRRLNNPRTKISKVLIQEFYANAVRTEAEIAGGEDYPYMSYIRGVPVDFSAAKIREVLKIRFLTPGAKTDFKTRQMEDQRLDEVIRDICMLGARWKMSTSQPDQPIQLKRQDLTPLARGRAEFIIRSIIPTGNKSEITVARE</sequence>
<dbReference type="Proteomes" id="UP001341840">
    <property type="component" value="Unassembled WGS sequence"/>
</dbReference>
<dbReference type="InterPro" id="IPR046796">
    <property type="entry name" value="Transposase_32_dom"/>
</dbReference>
<organism evidence="2 3">
    <name type="scientific">Stylosanthes scabra</name>
    <dbReference type="NCBI Taxonomy" id="79078"/>
    <lineage>
        <taxon>Eukaryota</taxon>
        <taxon>Viridiplantae</taxon>
        <taxon>Streptophyta</taxon>
        <taxon>Embryophyta</taxon>
        <taxon>Tracheophyta</taxon>
        <taxon>Spermatophyta</taxon>
        <taxon>Magnoliopsida</taxon>
        <taxon>eudicotyledons</taxon>
        <taxon>Gunneridae</taxon>
        <taxon>Pentapetalae</taxon>
        <taxon>rosids</taxon>
        <taxon>fabids</taxon>
        <taxon>Fabales</taxon>
        <taxon>Fabaceae</taxon>
        <taxon>Papilionoideae</taxon>
        <taxon>50 kb inversion clade</taxon>
        <taxon>dalbergioids sensu lato</taxon>
        <taxon>Dalbergieae</taxon>
        <taxon>Pterocarpus clade</taxon>
        <taxon>Stylosanthes</taxon>
    </lineage>
</organism>
<comment type="caution">
    <text evidence="2">The sequence shown here is derived from an EMBL/GenBank/DDBJ whole genome shotgun (WGS) entry which is preliminary data.</text>
</comment>
<proteinExistence type="predicted"/>
<dbReference type="Pfam" id="PF20167">
    <property type="entry name" value="Transposase_32"/>
    <property type="match status" value="1"/>
</dbReference>
<evidence type="ECO:0000313" key="3">
    <source>
        <dbReference type="Proteomes" id="UP001341840"/>
    </source>
</evidence>
<reference evidence="2 3" key="1">
    <citation type="journal article" date="2023" name="Plants (Basel)">
        <title>Bridging the Gap: Combining Genomics and Transcriptomics Approaches to Understand Stylosanthes scabra, an Orphan Legume from the Brazilian Caatinga.</title>
        <authorList>
            <person name="Ferreira-Neto J.R.C."/>
            <person name="da Silva M.D."/>
            <person name="Binneck E."/>
            <person name="de Melo N.F."/>
            <person name="da Silva R.H."/>
            <person name="de Melo A.L.T.M."/>
            <person name="Pandolfi V."/>
            <person name="Bustamante F.O."/>
            <person name="Brasileiro-Vidal A.C."/>
            <person name="Benko-Iseppon A.M."/>
        </authorList>
    </citation>
    <scope>NUCLEOTIDE SEQUENCE [LARGE SCALE GENOMIC DNA]</scope>
    <source>
        <tissue evidence="2">Leaves</tissue>
    </source>
</reference>
<accession>A0ABU6UWK4</accession>
<evidence type="ECO:0000259" key="1">
    <source>
        <dbReference type="Pfam" id="PF20167"/>
    </source>
</evidence>
<feature type="non-terminal residue" evidence="2">
    <location>
        <position position="145"/>
    </location>
</feature>
<protein>
    <recommendedName>
        <fullName evidence="1">Putative plant transposon protein domain-containing protein</fullName>
    </recommendedName>
</protein>
<evidence type="ECO:0000313" key="2">
    <source>
        <dbReference type="EMBL" id="MED6165027.1"/>
    </source>
</evidence>
<name>A0ABU6UWK4_9FABA</name>
<feature type="domain" description="Putative plant transposon protein" evidence="1">
    <location>
        <begin position="2"/>
        <end position="144"/>
    </location>
</feature>